<evidence type="ECO:0000313" key="5">
    <source>
        <dbReference type="Proteomes" id="UP000234951"/>
    </source>
</evidence>
<evidence type="ECO:0000313" key="3">
    <source>
        <dbReference type="EMBL" id="PLR86890.1"/>
    </source>
</evidence>
<dbReference type="GO" id="GO:0003676">
    <property type="term" value="F:nucleic acid binding"/>
    <property type="evidence" value="ECO:0007669"/>
    <property type="project" value="InterPro"/>
</dbReference>
<dbReference type="CDD" id="cd06127">
    <property type="entry name" value="DEDDh"/>
    <property type="match status" value="1"/>
</dbReference>
<dbReference type="PANTHER" id="PTHR30231:SF37">
    <property type="entry name" value="EXODEOXYRIBONUCLEASE 10"/>
    <property type="match status" value="1"/>
</dbReference>
<accession>A0A2N5GSZ3</accession>
<evidence type="ECO:0000256" key="1">
    <source>
        <dbReference type="SAM" id="MobiDB-lite"/>
    </source>
</evidence>
<dbReference type="SUPFAM" id="SSF53098">
    <property type="entry name" value="Ribonuclease H-like"/>
    <property type="match status" value="1"/>
</dbReference>
<dbReference type="EMBL" id="PGVA01000001">
    <property type="protein sequence ID" value="PLR86890.1"/>
    <property type="molecule type" value="Genomic_DNA"/>
</dbReference>
<dbReference type="EMBL" id="PGVD01000056">
    <property type="protein sequence ID" value="PLR92824.1"/>
    <property type="molecule type" value="Genomic_DNA"/>
</dbReference>
<reference evidence="3 5" key="1">
    <citation type="submission" date="2017-11" db="EMBL/GenBank/DDBJ databases">
        <title>Comparitive Functional Genomics of Dry Heat Resistant strains isolated from the Viking Spacecraft.</title>
        <authorList>
            <person name="Seuylemezian A."/>
            <person name="Cooper K."/>
            <person name="Vaishampayan P."/>
        </authorList>
    </citation>
    <scope>NUCLEOTIDE SEQUENCE [LARGE SCALE GENOMIC DNA]</scope>
    <source>
        <strain evidence="3 5">M4.6</strain>
    </source>
</reference>
<dbReference type="GO" id="GO:0008408">
    <property type="term" value="F:3'-5' exonuclease activity"/>
    <property type="evidence" value="ECO:0007669"/>
    <property type="project" value="TreeGrafter"/>
</dbReference>
<dbReference type="GO" id="GO:0045004">
    <property type="term" value="P:DNA replication proofreading"/>
    <property type="evidence" value="ECO:0007669"/>
    <property type="project" value="TreeGrafter"/>
</dbReference>
<dbReference type="InterPro" id="IPR013520">
    <property type="entry name" value="Ribonucl_H"/>
</dbReference>
<sequence>MLNKQLKTGLVLDVETTGLSPKSDEIIELALKLFSYREDTGEVLEIIDEASFLREPISTSARQNYDQAFKIHGIPYQSVMGKSFYDAKVTSFFYRADTVLAHNASFDRSFLYWMYPEVNDLEWYCTMKGVAWKDYGFPNSKLLTLLKSHSITNYQTHRALDDITYLMELLKKISPQGAPYLKEVLQKRPMSKYQPAGAKKSYKRSLAMEENGRHAINE</sequence>
<protein>
    <submittedName>
        <fullName evidence="3">DNA polymerase III subunit epsilon</fullName>
    </submittedName>
</protein>
<dbReference type="Pfam" id="PF00929">
    <property type="entry name" value="RNase_T"/>
    <property type="match status" value="1"/>
</dbReference>
<name>A0A2N5GSZ3_9BACI</name>
<feature type="compositionally biased region" description="Basic and acidic residues" evidence="1">
    <location>
        <begin position="206"/>
        <end position="218"/>
    </location>
</feature>
<dbReference type="GO" id="GO:0005829">
    <property type="term" value="C:cytosol"/>
    <property type="evidence" value="ECO:0007669"/>
    <property type="project" value="TreeGrafter"/>
</dbReference>
<feature type="domain" description="Exonuclease" evidence="2">
    <location>
        <begin position="8"/>
        <end position="179"/>
    </location>
</feature>
<dbReference type="Proteomes" id="UP000234951">
    <property type="component" value="Unassembled WGS sequence"/>
</dbReference>
<gene>
    <name evidence="3" type="ORF">CU635_00625</name>
    <name evidence="4" type="ORF">CVD25_17880</name>
</gene>
<dbReference type="InterPro" id="IPR036397">
    <property type="entry name" value="RNaseH_sf"/>
</dbReference>
<organism evidence="3 5">
    <name type="scientific">Bacillus canaveralius</name>
    <dbReference type="NCBI Taxonomy" id="1403243"/>
    <lineage>
        <taxon>Bacteria</taxon>
        <taxon>Bacillati</taxon>
        <taxon>Bacillota</taxon>
        <taxon>Bacilli</taxon>
        <taxon>Bacillales</taxon>
        <taxon>Bacillaceae</taxon>
        <taxon>Bacillus</taxon>
    </lineage>
</organism>
<feature type="region of interest" description="Disordered" evidence="1">
    <location>
        <begin position="195"/>
        <end position="218"/>
    </location>
</feature>
<evidence type="ECO:0000259" key="2">
    <source>
        <dbReference type="SMART" id="SM00479"/>
    </source>
</evidence>
<dbReference type="PANTHER" id="PTHR30231">
    <property type="entry name" value="DNA POLYMERASE III SUBUNIT EPSILON"/>
    <property type="match status" value="1"/>
</dbReference>
<dbReference type="SMART" id="SM00479">
    <property type="entry name" value="EXOIII"/>
    <property type="match status" value="1"/>
</dbReference>
<dbReference type="Gene3D" id="3.30.420.10">
    <property type="entry name" value="Ribonuclease H-like superfamily/Ribonuclease H"/>
    <property type="match status" value="1"/>
</dbReference>
<reference evidence="4 6" key="2">
    <citation type="submission" date="2017-12" db="EMBL/GenBank/DDBJ databases">
        <title>Comparative Functional Genomics of Dry Heat Resistant strains isolated from the Viking Spacecraft.</title>
        <authorList>
            <person name="Seuylemezian A."/>
            <person name="Cooper K."/>
            <person name="Vaishampayan P."/>
        </authorList>
    </citation>
    <scope>NUCLEOTIDE SEQUENCE [LARGE SCALE GENOMIC DNA]</scope>
    <source>
        <strain evidence="4 6">ATCC 29669</strain>
    </source>
</reference>
<proteinExistence type="predicted"/>
<comment type="caution">
    <text evidence="3">The sequence shown here is derived from an EMBL/GenBank/DDBJ whole genome shotgun (WGS) entry which is preliminary data.</text>
</comment>
<evidence type="ECO:0000313" key="6">
    <source>
        <dbReference type="Proteomes" id="UP000235114"/>
    </source>
</evidence>
<keyword evidence="6" id="KW-1185">Reference proteome</keyword>
<dbReference type="AlphaFoldDB" id="A0A2N5GSZ3"/>
<dbReference type="Proteomes" id="UP000235114">
    <property type="component" value="Unassembled WGS sequence"/>
</dbReference>
<dbReference type="OrthoDB" id="9803913at2"/>
<dbReference type="InterPro" id="IPR012337">
    <property type="entry name" value="RNaseH-like_sf"/>
</dbReference>
<evidence type="ECO:0000313" key="4">
    <source>
        <dbReference type="EMBL" id="PLR92824.1"/>
    </source>
</evidence>